<dbReference type="Pfam" id="PF03446">
    <property type="entry name" value="NAD_binding_2"/>
    <property type="match status" value="1"/>
</dbReference>
<dbReference type="PIRSF" id="PIRSF000103">
    <property type="entry name" value="HIBADH"/>
    <property type="match status" value="1"/>
</dbReference>
<feature type="domain" description="6-phosphogluconate dehydrogenase NADP-binding" evidence="2">
    <location>
        <begin position="4"/>
        <end position="125"/>
    </location>
</feature>
<comment type="caution">
    <text evidence="4">The sequence shown here is derived from an EMBL/GenBank/DDBJ whole genome shotgun (WGS) entry which is preliminary data.</text>
</comment>
<dbReference type="Pfam" id="PF09130">
    <property type="entry name" value="DUF1932"/>
    <property type="match status" value="1"/>
</dbReference>
<gene>
    <name evidence="4" type="ORF">J6595_02965</name>
</gene>
<dbReference type="Gene3D" id="1.10.1040.10">
    <property type="entry name" value="N-(1-d-carboxylethyl)-l-norvaline Dehydrogenase, domain 2"/>
    <property type="match status" value="1"/>
</dbReference>
<reference evidence="4 5" key="1">
    <citation type="submission" date="2021-04" db="EMBL/GenBank/DDBJ databases">
        <title>Whole genome sequence of Jiella sp. KSK16Y-1.</title>
        <authorList>
            <person name="Tuo L."/>
        </authorList>
    </citation>
    <scope>NUCLEOTIDE SEQUENCE [LARGE SCALE GENOMIC DNA]</scope>
    <source>
        <strain evidence="4 5">KSK16Y-1</strain>
    </source>
</reference>
<proteinExistence type="predicted"/>
<organism evidence="4 5">
    <name type="scientific">Jiella mangrovi</name>
    <dbReference type="NCBI Taxonomy" id="2821407"/>
    <lineage>
        <taxon>Bacteria</taxon>
        <taxon>Pseudomonadati</taxon>
        <taxon>Pseudomonadota</taxon>
        <taxon>Alphaproteobacteria</taxon>
        <taxon>Hyphomicrobiales</taxon>
        <taxon>Aurantimonadaceae</taxon>
        <taxon>Jiella</taxon>
    </lineage>
</organism>
<dbReference type="Proteomes" id="UP000678276">
    <property type="component" value="Unassembled WGS sequence"/>
</dbReference>
<evidence type="ECO:0000313" key="4">
    <source>
        <dbReference type="EMBL" id="MBP0614534.1"/>
    </source>
</evidence>
<dbReference type="InterPro" id="IPR006115">
    <property type="entry name" value="6PGDH_NADP-bd"/>
</dbReference>
<dbReference type="InterPro" id="IPR036291">
    <property type="entry name" value="NAD(P)-bd_dom_sf"/>
</dbReference>
<protein>
    <submittedName>
        <fullName evidence="4">NAD(P)-dependent oxidoreductase</fullName>
    </submittedName>
</protein>
<dbReference type="InterPro" id="IPR015815">
    <property type="entry name" value="HIBADH-related"/>
</dbReference>
<evidence type="ECO:0000313" key="5">
    <source>
        <dbReference type="Proteomes" id="UP000678276"/>
    </source>
</evidence>
<dbReference type="RefSeq" id="WP_209592977.1">
    <property type="nucleotide sequence ID" value="NZ_JAGJCF010000002.1"/>
</dbReference>
<name>A0ABS4BCR6_9HYPH</name>
<dbReference type="SUPFAM" id="SSF51735">
    <property type="entry name" value="NAD(P)-binding Rossmann-fold domains"/>
    <property type="match status" value="1"/>
</dbReference>
<keyword evidence="1" id="KW-0560">Oxidoreductase</keyword>
<dbReference type="InterPro" id="IPR008927">
    <property type="entry name" value="6-PGluconate_DH-like_C_sf"/>
</dbReference>
<dbReference type="Gene3D" id="3.40.50.720">
    <property type="entry name" value="NAD(P)-binding Rossmann-like Domain"/>
    <property type="match status" value="1"/>
</dbReference>
<evidence type="ECO:0000259" key="3">
    <source>
        <dbReference type="Pfam" id="PF09130"/>
    </source>
</evidence>
<dbReference type="InterPro" id="IPR013328">
    <property type="entry name" value="6PGD_dom2"/>
</dbReference>
<evidence type="ECO:0000259" key="2">
    <source>
        <dbReference type="Pfam" id="PF03446"/>
    </source>
</evidence>
<dbReference type="InterPro" id="IPR015814">
    <property type="entry name" value="Pgluconate_DH_NAD-bd_C"/>
</dbReference>
<accession>A0ABS4BCR6</accession>
<feature type="domain" description="Phosphogluconate dehydrogenase NAD-binding putative C-terminal" evidence="3">
    <location>
        <begin position="194"/>
        <end position="264"/>
    </location>
</feature>
<keyword evidence="5" id="KW-1185">Reference proteome</keyword>
<sequence length="295" mass="30514">MSERIAVIGFGEAGRTISAGWPVARDTLSAFDVKSAASETREAMAARFDEAGIAGFSSGAEALAEAGAVFCLVTADQAVVAARQNSPFLEEGAFWFDGNSCSPDSKSEAAAIVEVAGGRYVDMAIMAPVHPKGHRVPVLLAGPHAEAGLAVLQGLDMNAAVAGPKVGQASAIKMLRSVMIKGFEALTAECILAARRAGVEAKVLASLQASDPGFDWQARSSYNLERMAAHGNRRAAEMEEVEKTVAALGLPPRMSAAIAAWQRQIGGLGVAFEDAGPANGDHGLAARADALLNRL</sequence>
<evidence type="ECO:0000256" key="1">
    <source>
        <dbReference type="ARBA" id="ARBA00023002"/>
    </source>
</evidence>
<dbReference type="SUPFAM" id="SSF48179">
    <property type="entry name" value="6-phosphogluconate dehydrogenase C-terminal domain-like"/>
    <property type="match status" value="1"/>
</dbReference>
<dbReference type="EMBL" id="JAGJCF010000002">
    <property type="protein sequence ID" value="MBP0614534.1"/>
    <property type="molecule type" value="Genomic_DNA"/>
</dbReference>